<feature type="active site" description="Proton donor/acceptor" evidence="11">
    <location>
        <position position="383"/>
    </location>
</feature>
<keyword evidence="5" id="KW-0479">Metal-binding</keyword>
<comment type="caution">
    <text evidence="14">The sequence shown here is derived from an EMBL/GenBank/DDBJ whole genome shotgun (WGS) entry which is preliminary data.</text>
</comment>
<keyword evidence="7" id="KW-0378">Hydrolase</keyword>
<feature type="domain" description="Peptidase M14" evidence="13">
    <location>
        <begin position="119"/>
        <end position="417"/>
    </location>
</feature>
<evidence type="ECO:0000256" key="3">
    <source>
        <dbReference type="ARBA" id="ARBA00022645"/>
    </source>
</evidence>
<dbReference type="SUPFAM" id="SSF53187">
    <property type="entry name" value="Zn-dependent exopeptidases"/>
    <property type="match status" value="1"/>
</dbReference>
<keyword evidence="3" id="KW-0121">Carboxypeptidase</keyword>
<keyword evidence="10" id="KW-1015">Disulfide bond</keyword>
<evidence type="ECO:0000256" key="5">
    <source>
        <dbReference type="ARBA" id="ARBA00022723"/>
    </source>
</evidence>
<dbReference type="PRINTS" id="PR00765">
    <property type="entry name" value="CRBOXYPTASEA"/>
</dbReference>
<dbReference type="SMART" id="SM00631">
    <property type="entry name" value="Zn_pept"/>
    <property type="match status" value="1"/>
</dbReference>
<feature type="chain" id="PRO_5046729186" description="Peptidase M14 domain-containing protein" evidence="12">
    <location>
        <begin position="20"/>
        <end position="420"/>
    </location>
</feature>
<evidence type="ECO:0000256" key="11">
    <source>
        <dbReference type="PROSITE-ProRule" id="PRU01379"/>
    </source>
</evidence>
<evidence type="ECO:0000256" key="9">
    <source>
        <dbReference type="ARBA" id="ARBA00023049"/>
    </source>
</evidence>
<evidence type="ECO:0000256" key="6">
    <source>
        <dbReference type="ARBA" id="ARBA00022729"/>
    </source>
</evidence>
<evidence type="ECO:0000256" key="8">
    <source>
        <dbReference type="ARBA" id="ARBA00022833"/>
    </source>
</evidence>
<feature type="signal peptide" evidence="12">
    <location>
        <begin position="1"/>
        <end position="19"/>
    </location>
</feature>
<dbReference type="PANTHER" id="PTHR11705:SF91">
    <property type="entry name" value="FI01817P-RELATED"/>
    <property type="match status" value="1"/>
</dbReference>
<dbReference type="InterPro" id="IPR000834">
    <property type="entry name" value="Peptidase_M14"/>
</dbReference>
<comment type="similarity">
    <text evidence="2 11">Belongs to the peptidase M14 family.</text>
</comment>
<dbReference type="PROSITE" id="PS52035">
    <property type="entry name" value="PEPTIDASE_M14"/>
    <property type="match status" value="1"/>
</dbReference>
<dbReference type="EMBL" id="CAXLJM020000035">
    <property type="protein sequence ID" value="CAL8104015.1"/>
    <property type="molecule type" value="Genomic_DNA"/>
</dbReference>
<reference evidence="14 15" key="1">
    <citation type="submission" date="2024-08" db="EMBL/GenBank/DDBJ databases">
        <authorList>
            <person name="Cucini C."/>
            <person name="Frati F."/>
        </authorList>
    </citation>
    <scope>NUCLEOTIDE SEQUENCE [LARGE SCALE GENOMIC DNA]</scope>
</reference>
<dbReference type="Pfam" id="PF02244">
    <property type="entry name" value="Propep_M14"/>
    <property type="match status" value="1"/>
</dbReference>
<evidence type="ECO:0000256" key="7">
    <source>
        <dbReference type="ARBA" id="ARBA00022801"/>
    </source>
</evidence>
<evidence type="ECO:0000313" key="14">
    <source>
        <dbReference type="EMBL" id="CAL8104015.1"/>
    </source>
</evidence>
<keyword evidence="15" id="KW-1185">Reference proteome</keyword>
<proteinExistence type="inferred from homology"/>
<organism evidence="14 15">
    <name type="scientific">Orchesella dallaii</name>
    <dbReference type="NCBI Taxonomy" id="48710"/>
    <lineage>
        <taxon>Eukaryota</taxon>
        <taxon>Metazoa</taxon>
        <taxon>Ecdysozoa</taxon>
        <taxon>Arthropoda</taxon>
        <taxon>Hexapoda</taxon>
        <taxon>Collembola</taxon>
        <taxon>Entomobryomorpha</taxon>
        <taxon>Entomobryoidea</taxon>
        <taxon>Orchesellidae</taxon>
        <taxon>Orchesellinae</taxon>
        <taxon>Orchesella</taxon>
    </lineage>
</organism>
<gene>
    <name evidence="14" type="ORF">ODALV1_LOCUS11624</name>
</gene>
<keyword evidence="4" id="KW-0645">Protease</keyword>
<dbReference type="Gene3D" id="3.30.70.340">
    <property type="entry name" value="Metallocarboxypeptidase-like"/>
    <property type="match status" value="1"/>
</dbReference>
<keyword evidence="6 12" id="KW-0732">Signal</keyword>
<comment type="cofactor">
    <cofactor evidence="1">
        <name>Zn(2+)</name>
        <dbReference type="ChEBI" id="CHEBI:29105"/>
    </cofactor>
</comment>
<sequence length="420" mass="47408">MKLSTAVLLFLGILALVAGLPHTYDEKGSKVFRVVNTAQVENGLEKLQHLQVNENFDFWTRPNLKAATDIFVPPHRIEEFETYMKDNGFTYTVMIPDVGKLILQEKALNKQGPDMDWDNYQRYETILNFVDQSALSHSEIASVEEIGRTIENRPMIVIKIGTPVANKTKPAIFMDGGIHAREWISPALTTYFINQLVNNFTSYDDMLSQVDIYILPVANPDGYEYTHSNASGARMWRKNRRPDVSCPGVDLNRNFGYVWGGPGTSPNKCSEIYKGTQAFSEPESTAIRNFIQRKSIEGVNWRAYFAIHSYAQMWLVPWGWTYDFPQDYEDLVRFGNAGVAALTPVHGTRYDVGSVTELLSPGAGGSDDWAKGSGFFKYSQTVEVRDTGEYGFILPPSQIKDCALETWEAIRAIAKFLDEE</sequence>
<name>A0ABP1QIE0_9HEXA</name>
<evidence type="ECO:0000256" key="10">
    <source>
        <dbReference type="ARBA" id="ARBA00023157"/>
    </source>
</evidence>
<dbReference type="Proteomes" id="UP001642540">
    <property type="component" value="Unassembled WGS sequence"/>
</dbReference>
<dbReference type="PROSITE" id="PS00132">
    <property type="entry name" value="CARBOXYPEPT_ZN_1"/>
    <property type="match status" value="1"/>
</dbReference>
<dbReference type="SUPFAM" id="SSF54897">
    <property type="entry name" value="Protease propeptides/inhibitors"/>
    <property type="match status" value="1"/>
</dbReference>
<dbReference type="InterPro" id="IPR057246">
    <property type="entry name" value="CARBOXYPEPT_ZN_1"/>
</dbReference>
<evidence type="ECO:0000256" key="2">
    <source>
        <dbReference type="ARBA" id="ARBA00005988"/>
    </source>
</evidence>
<dbReference type="PROSITE" id="PS00133">
    <property type="entry name" value="CARBOXYPEPT_ZN_2"/>
    <property type="match status" value="1"/>
</dbReference>
<dbReference type="InterPro" id="IPR057247">
    <property type="entry name" value="CARBOXYPEPT_ZN_2"/>
</dbReference>
<accession>A0ABP1QIE0</accession>
<dbReference type="InterPro" id="IPR036990">
    <property type="entry name" value="M14A-like_propep"/>
</dbReference>
<evidence type="ECO:0000313" key="15">
    <source>
        <dbReference type="Proteomes" id="UP001642540"/>
    </source>
</evidence>
<evidence type="ECO:0000256" key="4">
    <source>
        <dbReference type="ARBA" id="ARBA00022670"/>
    </source>
</evidence>
<evidence type="ECO:0000259" key="13">
    <source>
        <dbReference type="PROSITE" id="PS52035"/>
    </source>
</evidence>
<keyword evidence="9" id="KW-0482">Metalloprotease</keyword>
<dbReference type="PANTHER" id="PTHR11705">
    <property type="entry name" value="PROTEASE FAMILY M14 CARBOXYPEPTIDASE A,B"/>
    <property type="match status" value="1"/>
</dbReference>
<dbReference type="InterPro" id="IPR003146">
    <property type="entry name" value="M14A_act_pep"/>
</dbReference>
<dbReference type="Pfam" id="PF00246">
    <property type="entry name" value="Peptidase_M14"/>
    <property type="match status" value="1"/>
</dbReference>
<evidence type="ECO:0000256" key="1">
    <source>
        <dbReference type="ARBA" id="ARBA00001947"/>
    </source>
</evidence>
<dbReference type="Gene3D" id="3.40.630.10">
    <property type="entry name" value="Zn peptidases"/>
    <property type="match status" value="1"/>
</dbReference>
<dbReference type="CDD" id="cd03860">
    <property type="entry name" value="M14_CP_A-B_like"/>
    <property type="match status" value="1"/>
</dbReference>
<keyword evidence="8" id="KW-0862">Zinc</keyword>
<evidence type="ECO:0000256" key="12">
    <source>
        <dbReference type="SAM" id="SignalP"/>
    </source>
</evidence>
<protein>
    <recommendedName>
        <fullName evidence="13">Peptidase M14 domain-containing protein</fullName>
    </recommendedName>
</protein>